<keyword evidence="2" id="KW-1185">Reference proteome</keyword>
<dbReference type="Pfam" id="PF04237">
    <property type="entry name" value="YjbR"/>
    <property type="match status" value="1"/>
</dbReference>
<dbReference type="OrthoDB" id="9789813at2"/>
<dbReference type="EMBL" id="SRLC01000001">
    <property type="protein sequence ID" value="TGE24251.1"/>
    <property type="molecule type" value="Genomic_DNA"/>
</dbReference>
<reference evidence="1 2" key="1">
    <citation type="submission" date="2019-04" db="EMBL/GenBank/DDBJ databases">
        <authorList>
            <person name="Feng G."/>
            <person name="Zhang J."/>
            <person name="Zhu H."/>
        </authorList>
    </citation>
    <scope>NUCLEOTIDE SEQUENCE [LARGE SCALE GENOMIC DNA]</scope>
    <source>
        <strain evidence="1 2">JCM 31653</strain>
    </source>
</reference>
<evidence type="ECO:0000313" key="2">
    <source>
        <dbReference type="Proteomes" id="UP000297549"/>
    </source>
</evidence>
<keyword evidence="1" id="KW-0238">DNA-binding</keyword>
<comment type="caution">
    <text evidence="1">The sequence shown here is derived from an EMBL/GenBank/DDBJ whole genome shotgun (WGS) entry which is preliminary data.</text>
</comment>
<dbReference type="RefSeq" id="WP_135461643.1">
    <property type="nucleotide sequence ID" value="NZ_SRLC01000001.1"/>
</dbReference>
<dbReference type="SUPFAM" id="SSF142906">
    <property type="entry name" value="YjbR-like"/>
    <property type="match status" value="1"/>
</dbReference>
<dbReference type="Proteomes" id="UP000297549">
    <property type="component" value="Unassembled WGS sequence"/>
</dbReference>
<dbReference type="InterPro" id="IPR007351">
    <property type="entry name" value="YjbR"/>
</dbReference>
<name>A0A4Z0Q5A2_9BACT</name>
<organism evidence="1 2">
    <name type="scientific">Hymenobacter aquaticus</name>
    <dbReference type="NCBI Taxonomy" id="1867101"/>
    <lineage>
        <taxon>Bacteria</taxon>
        <taxon>Pseudomonadati</taxon>
        <taxon>Bacteroidota</taxon>
        <taxon>Cytophagia</taxon>
        <taxon>Cytophagales</taxon>
        <taxon>Hymenobacteraceae</taxon>
        <taxon>Hymenobacter</taxon>
    </lineage>
</organism>
<dbReference type="PANTHER" id="PTHR35145:SF1">
    <property type="entry name" value="CYTOPLASMIC PROTEIN"/>
    <property type="match status" value="1"/>
</dbReference>
<dbReference type="InterPro" id="IPR058532">
    <property type="entry name" value="YjbR/MT2646/Rv2570-like"/>
</dbReference>
<dbReference type="PANTHER" id="PTHR35145">
    <property type="entry name" value="CYTOPLASMIC PROTEIN-RELATED"/>
    <property type="match status" value="1"/>
</dbReference>
<dbReference type="Gene3D" id="3.90.1150.30">
    <property type="match status" value="1"/>
</dbReference>
<gene>
    <name evidence="1" type="ORF">E5K00_03285</name>
</gene>
<sequence length="121" mass="13646">MNIEEFRDYCLLKAGVTEETPFGPETLVFKVGGKVFALTDIDTFGSINLKCDPERAQELREQHDYVLPGYHMNKKHWNTVLVGTGIPAGQLRALIDHSYDLVRASLPKKQREELAAAEQES</sequence>
<dbReference type="GO" id="GO:0003677">
    <property type="term" value="F:DNA binding"/>
    <property type="evidence" value="ECO:0007669"/>
    <property type="project" value="UniProtKB-KW"/>
</dbReference>
<dbReference type="AlphaFoldDB" id="A0A4Z0Q5A2"/>
<evidence type="ECO:0000313" key="1">
    <source>
        <dbReference type="EMBL" id="TGE24251.1"/>
    </source>
</evidence>
<proteinExistence type="predicted"/>
<protein>
    <submittedName>
        <fullName evidence="1">MmcQ/YjbR family DNA-binding protein</fullName>
    </submittedName>
</protein>
<accession>A0A4Z0Q5A2</accession>
<dbReference type="InterPro" id="IPR038056">
    <property type="entry name" value="YjbR-like_sf"/>
</dbReference>